<dbReference type="AlphaFoldDB" id="A0A7S3EUZ2"/>
<evidence type="ECO:0008006" key="7">
    <source>
        <dbReference type="Google" id="ProtNLM"/>
    </source>
</evidence>
<dbReference type="Gene3D" id="1.10.3460.10">
    <property type="entry name" value="Chlorophyll a/b binding protein domain"/>
    <property type="match status" value="1"/>
</dbReference>
<feature type="binding site" evidence="5">
    <location>
        <position position="77"/>
    </location>
    <ligand>
        <name>chlorophyll a</name>
        <dbReference type="ChEBI" id="CHEBI:58416"/>
        <label>1</label>
    </ligand>
</feature>
<evidence type="ECO:0000256" key="5">
    <source>
        <dbReference type="PIRSR" id="PIRSR601344-1"/>
    </source>
</evidence>
<gene>
    <name evidence="6" type="ORF">HERI1096_LOCUS10185</name>
</gene>
<evidence type="ECO:0000313" key="6">
    <source>
        <dbReference type="EMBL" id="CAE0109525.1"/>
    </source>
</evidence>
<proteinExistence type="predicted"/>
<feature type="binding site" evidence="5">
    <location>
        <position position="51"/>
    </location>
    <ligand>
        <name>chlorophyll a</name>
        <dbReference type="ChEBI" id="CHEBI:58416"/>
        <label>1</label>
    </ligand>
</feature>
<evidence type="ECO:0000256" key="3">
    <source>
        <dbReference type="ARBA" id="ARBA00022531"/>
    </source>
</evidence>
<dbReference type="GO" id="GO:0009765">
    <property type="term" value="P:photosynthesis, light harvesting"/>
    <property type="evidence" value="ECO:0007669"/>
    <property type="project" value="InterPro"/>
</dbReference>
<feature type="binding site" evidence="5">
    <location>
        <position position="206"/>
    </location>
    <ligand>
        <name>chlorophyll a</name>
        <dbReference type="ChEBI" id="CHEBI:58416"/>
        <label>1</label>
    </ligand>
</feature>
<sequence length="253" mass="27974">MALSLSAASVAFQPLAAPQAAGLARSGAVKMETIADLKTLAKELNPAVGYWDPLKLSEYSFWDYTNEESIGWLRHAEIKHGRVAMAGFVGYIVHANGIHFPWKIPGDEFCGQVSAPELWHNLPEVAKVQIVLGIGFLEWWSELRLVEGEKHYMKGGKPGYVPDFEATPDQLPHWIGLNLYDPFKWSKTKTEAQKARGLIVELNNGRLAQIGLMAFLSEAKIPGSVPLLKGIIPPMDYNVMATFYGDFSNGVTF</sequence>
<keyword evidence="2" id="KW-0150">Chloroplast</keyword>
<feature type="binding site" evidence="5">
    <location>
        <position position="201"/>
    </location>
    <ligand>
        <name>chlorophyll a</name>
        <dbReference type="ChEBI" id="CHEBI:58416"/>
        <label>1</label>
    </ligand>
</feature>
<feature type="binding site" evidence="5">
    <location>
        <position position="80"/>
    </location>
    <ligand>
        <name>chlorophyll a</name>
        <dbReference type="ChEBI" id="CHEBI:58416"/>
        <label>1</label>
    </ligand>
</feature>
<feature type="binding site" description="axial binding residue" evidence="5">
    <location>
        <position position="82"/>
    </location>
    <ligand>
        <name>chlorophyll b</name>
        <dbReference type="ChEBI" id="CHEBI:61721"/>
        <label>1</label>
    </ligand>
    <ligandPart>
        <name>Mg</name>
        <dbReference type="ChEBI" id="CHEBI:25107"/>
    </ligandPart>
</feature>
<dbReference type="GO" id="GO:0016168">
    <property type="term" value="F:chlorophyll binding"/>
    <property type="evidence" value="ECO:0007669"/>
    <property type="project" value="UniProtKB-KW"/>
</dbReference>
<evidence type="ECO:0000256" key="2">
    <source>
        <dbReference type="ARBA" id="ARBA00022528"/>
    </source>
</evidence>
<dbReference type="Pfam" id="PF00504">
    <property type="entry name" value="Chloroa_b-bind"/>
    <property type="match status" value="1"/>
</dbReference>
<keyword evidence="5" id="KW-0148">Chlorophyll</keyword>
<dbReference type="InterPro" id="IPR001344">
    <property type="entry name" value="Chloro_AB-bd_pln"/>
</dbReference>
<reference evidence="6" key="1">
    <citation type="submission" date="2021-01" db="EMBL/GenBank/DDBJ databases">
        <authorList>
            <person name="Corre E."/>
            <person name="Pelletier E."/>
            <person name="Niang G."/>
            <person name="Scheremetjew M."/>
            <person name="Finn R."/>
            <person name="Kale V."/>
            <person name="Holt S."/>
            <person name="Cochrane G."/>
            <person name="Meng A."/>
            <person name="Brown T."/>
            <person name="Cohen L."/>
        </authorList>
    </citation>
    <scope>NUCLEOTIDE SEQUENCE</scope>
    <source>
        <strain evidence="6">CCMP281</strain>
    </source>
</reference>
<dbReference type="GO" id="GO:0009507">
    <property type="term" value="C:chloroplast"/>
    <property type="evidence" value="ECO:0007669"/>
    <property type="project" value="UniProtKB-SubCell"/>
</dbReference>
<protein>
    <recommendedName>
        <fullName evidence="7">Light harvesting protein</fullName>
    </recommendedName>
</protein>
<comment type="subcellular location">
    <subcellularLocation>
        <location evidence="1">Plastid</location>
        <location evidence="1">Chloroplast</location>
    </subcellularLocation>
</comment>
<evidence type="ECO:0000256" key="4">
    <source>
        <dbReference type="ARBA" id="ARBA00022640"/>
    </source>
</evidence>
<dbReference type="InterPro" id="IPR022796">
    <property type="entry name" value="Chloroa_b-bind"/>
</dbReference>
<accession>A0A7S3EUZ2</accession>
<dbReference type="GO" id="GO:0016020">
    <property type="term" value="C:membrane"/>
    <property type="evidence" value="ECO:0007669"/>
    <property type="project" value="InterPro"/>
</dbReference>
<feature type="binding site" evidence="5">
    <location>
        <position position="204"/>
    </location>
    <ligand>
        <name>chlorophyll a</name>
        <dbReference type="ChEBI" id="CHEBI:58416"/>
        <label>1</label>
    </ligand>
</feature>
<dbReference type="EMBL" id="HBHX01018365">
    <property type="protein sequence ID" value="CAE0109525.1"/>
    <property type="molecule type" value="Transcribed_RNA"/>
</dbReference>
<keyword evidence="3" id="KW-0602">Photosynthesis</keyword>
<keyword evidence="4" id="KW-0934">Plastid</keyword>
<dbReference type="PANTHER" id="PTHR21649">
    <property type="entry name" value="CHLOROPHYLL A/B BINDING PROTEIN"/>
    <property type="match status" value="1"/>
</dbReference>
<evidence type="ECO:0000256" key="1">
    <source>
        <dbReference type="ARBA" id="ARBA00004229"/>
    </source>
</evidence>
<dbReference type="SUPFAM" id="SSF103511">
    <property type="entry name" value="Chlorophyll a-b binding protein"/>
    <property type="match status" value="1"/>
</dbReference>
<organism evidence="6">
    <name type="scientific">Haptolina ericina</name>
    <dbReference type="NCBI Taxonomy" id="156174"/>
    <lineage>
        <taxon>Eukaryota</taxon>
        <taxon>Haptista</taxon>
        <taxon>Haptophyta</taxon>
        <taxon>Prymnesiophyceae</taxon>
        <taxon>Prymnesiales</taxon>
        <taxon>Prymnesiaceae</taxon>
        <taxon>Haptolina</taxon>
    </lineage>
</organism>
<keyword evidence="5" id="KW-0157">Chromophore</keyword>
<feature type="binding site" evidence="5">
    <location>
        <position position="57"/>
    </location>
    <ligand>
        <name>chlorophyll a</name>
        <dbReference type="ChEBI" id="CHEBI:58416"/>
        <label>1</label>
    </ligand>
</feature>
<name>A0A7S3EUZ2_9EUKA</name>